<dbReference type="EMBL" id="ABOX02000080">
    <property type="protein sequence ID" value="EEF57203.1"/>
    <property type="molecule type" value="Genomic_DNA"/>
</dbReference>
<dbReference type="GO" id="GO:0015627">
    <property type="term" value="C:type II protein secretion system complex"/>
    <property type="evidence" value="ECO:0007669"/>
    <property type="project" value="InterPro"/>
</dbReference>
<evidence type="ECO:0000256" key="2">
    <source>
        <dbReference type="SAM" id="Phobius"/>
    </source>
</evidence>
<name>B9XSH1_PEDPL</name>
<evidence type="ECO:0008006" key="5">
    <source>
        <dbReference type="Google" id="ProtNLM"/>
    </source>
</evidence>
<keyword evidence="1" id="KW-0488">Methylation</keyword>
<dbReference type="GO" id="GO:0015628">
    <property type="term" value="P:protein secretion by the type II secretion system"/>
    <property type="evidence" value="ECO:0007669"/>
    <property type="project" value="InterPro"/>
</dbReference>
<dbReference type="PANTHER" id="PTHR30093">
    <property type="entry name" value="GENERAL SECRETION PATHWAY PROTEIN G"/>
    <property type="match status" value="1"/>
</dbReference>
<dbReference type="AlphaFoldDB" id="B9XSH1"/>
<proteinExistence type="predicted"/>
<dbReference type="Gene3D" id="3.30.700.10">
    <property type="entry name" value="Glycoprotein, Type 4 Pilin"/>
    <property type="match status" value="1"/>
</dbReference>
<evidence type="ECO:0000256" key="1">
    <source>
        <dbReference type="ARBA" id="ARBA00022481"/>
    </source>
</evidence>
<gene>
    <name evidence="3" type="ORF">Cflav_PD0210</name>
</gene>
<keyword evidence="2" id="KW-0472">Membrane</keyword>
<comment type="caution">
    <text evidence="3">The sequence shown here is derived from an EMBL/GenBank/DDBJ whole genome shotgun (WGS) entry which is preliminary data.</text>
</comment>
<organism evidence="3 4">
    <name type="scientific">Pedosphaera parvula (strain Ellin514)</name>
    <dbReference type="NCBI Taxonomy" id="320771"/>
    <lineage>
        <taxon>Bacteria</taxon>
        <taxon>Pseudomonadati</taxon>
        <taxon>Verrucomicrobiota</taxon>
        <taxon>Pedosphaerae</taxon>
        <taxon>Pedosphaerales</taxon>
        <taxon>Pedosphaeraceae</taxon>
        <taxon>Pedosphaera</taxon>
    </lineage>
</organism>
<protein>
    <recommendedName>
        <fullName evidence="5">Type II secretory pathway pseudopilin PulG-like protein</fullName>
    </recommendedName>
</protein>
<reference evidence="3 4" key="1">
    <citation type="journal article" date="2011" name="J. Bacteriol.">
        <title>Genome sequence of 'Pedosphaera parvula' Ellin514, an aerobic Verrucomicrobial isolate from pasture soil.</title>
        <authorList>
            <person name="Kant R."/>
            <person name="van Passel M.W."/>
            <person name="Sangwan P."/>
            <person name="Palva A."/>
            <person name="Lucas S."/>
            <person name="Copeland A."/>
            <person name="Lapidus A."/>
            <person name="Glavina Del Rio T."/>
            <person name="Dalin E."/>
            <person name="Tice H."/>
            <person name="Bruce D."/>
            <person name="Goodwin L."/>
            <person name="Pitluck S."/>
            <person name="Chertkov O."/>
            <person name="Larimer F.W."/>
            <person name="Land M.L."/>
            <person name="Hauser L."/>
            <person name="Brettin T.S."/>
            <person name="Detter J.C."/>
            <person name="Han S."/>
            <person name="de Vos W.M."/>
            <person name="Janssen P.H."/>
            <person name="Smidt H."/>
        </authorList>
    </citation>
    <scope>NUCLEOTIDE SEQUENCE [LARGE SCALE GENOMIC DNA]</scope>
    <source>
        <strain evidence="3 4">Ellin514</strain>
    </source>
</reference>
<feature type="transmembrane region" description="Helical" evidence="2">
    <location>
        <begin position="12"/>
        <end position="39"/>
    </location>
</feature>
<dbReference type="InterPro" id="IPR012902">
    <property type="entry name" value="N_methyl_site"/>
</dbReference>
<accession>B9XSH1</accession>
<evidence type="ECO:0000313" key="3">
    <source>
        <dbReference type="EMBL" id="EEF57203.1"/>
    </source>
</evidence>
<dbReference type="SUPFAM" id="SSF54523">
    <property type="entry name" value="Pili subunits"/>
    <property type="match status" value="1"/>
</dbReference>
<dbReference type="InterPro" id="IPR000983">
    <property type="entry name" value="Bac_GSPG_pilin"/>
</dbReference>
<keyword evidence="2" id="KW-0812">Transmembrane</keyword>
<evidence type="ECO:0000313" key="4">
    <source>
        <dbReference type="Proteomes" id="UP000003688"/>
    </source>
</evidence>
<dbReference type="PRINTS" id="PR00813">
    <property type="entry name" value="BCTERIALGSPG"/>
</dbReference>
<dbReference type="Proteomes" id="UP000003688">
    <property type="component" value="Unassembled WGS sequence"/>
</dbReference>
<dbReference type="NCBIfam" id="TIGR02532">
    <property type="entry name" value="IV_pilin_GFxxxE"/>
    <property type="match status" value="1"/>
</dbReference>
<sequence length="280" mass="30411">MNTRHKRGGSEIAMGAGAFTLIELLVVIAIIAILAGLLLPAIAKPKAKAQQANCVSNLKQLNLTYTMYVDDNSGTGIDYGGTAYTLWMKPLAAYQAKVHKVRACPVAPDRSKANTSLAKGNAVACWDWNLYSGSTDPNENIGSYGMNAWLYVNSPTLASTGYYFAKESSIKRPDATPSFFDAVWLDAWIRITDVPTVGLDLINGDASDIPVAMKRVMVARHPLQNGARTAFNQTIQGSIDMGYIDGHVCKLRLQDIKSVYWHKDYAPASSPWATAPLPNP</sequence>
<dbReference type="InterPro" id="IPR045584">
    <property type="entry name" value="Pilin-like"/>
</dbReference>
<dbReference type="PANTHER" id="PTHR30093:SF2">
    <property type="entry name" value="TYPE II SECRETION SYSTEM PROTEIN H"/>
    <property type="match status" value="1"/>
</dbReference>
<dbReference type="OrthoDB" id="285651at2"/>
<keyword evidence="2" id="KW-1133">Transmembrane helix</keyword>
<keyword evidence="4" id="KW-1185">Reference proteome</keyword>
<dbReference type="RefSeq" id="WP_007418754.1">
    <property type="nucleotide sequence ID" value="NZ_ABOX02000080.1"/>
</dbReference>
<dbReference type="STRING" id="320771.Cflav_PD0210"/>
<dbReference type="Pfam" id="PF07963">
    <property type="entry name" value="N_methyl"/>
    <property type="match status" value="1"/>
</dbReference>